<dbReference type="Proteomes" id="UP000233458">
    <property type="component" value="Chromosome"/>
</dbReference>
<sequence length="251" mass="27763">MQIGKGFGGFLVRRGLRVTALAGFVLLVILGVVAFGGQGAYAASCPTVTPPKITFDFEPKSPQLDRNRSVRWLNSKTTHSADWFVTGLTSYAMQAKFEMRIEPVALGNGTYCLLPALIHPTVSVTEHLVYIASELPKGSCEYDVVYAHEGQHVAINQHMELDIRNALPAYLAQVTDDFARMQPLPAQMASARIRNLLSKYGREFKALLAKIDATRQRDHARIDTAQEYERLSHACGPKSAFQTTLPAAMRR</sequence>
<evidence type="ECO:0000313" key="2">
    <source>
        <dbReference type="Proteomes" id="UP000233458"/>
    </source>
</evidence>
<gene>
    <name evidence="1" type="ORF">CSC3H3_17020</name>
</gene>
<name>A0ABM6QCJ7_9PROT</name>
<reference evidence="1 2" key="1">
    <citation type="submission" date="2017-10" db="EMBL/GenBank/DDBJ databases">
        <title>Biodiversity and function of Thalassospira species in the particle-attached aromatic-hydrocarbon-degrading consortia from the surface seawater of the China South Sea.</title>
        <authorList>
            <person name="Dong C."/>
            <person name="Liu R."/>
            <person name="Shao Z."/>
        </authorList>
    </citation>
    <scope>NUCLEOTIDE SEQUENCE [LARGE SCALE GENOMIC DNA]</scope>
    <source>
        <strain evidence="1 2">CSC3H3</strain>
    </source>
</reference>
<dbReference type="EMBL" id="CP024199">
    <property type="protein sequence ID" value="AUG54230.1"/>
    <property type="molecule type" value="Genomic_DNA"/>
</dbReference>
<keyword evidence="2" id="KW-1185">Reference proteome</keyword>
<proteinExistence type="predicted"/>
<protein>
    <recommendedName>
        <fullName evidence="3">DUF922 domain-containing protein</fullName>
    </recommendedName>
</protein>
<organism evidence="1 2">
    <name type="scientific">Thalassospira marina</name>
    <dbReference type="NCBI Taxonomy" id="2048283"/>
    <lineage>
        <taxon>Bacteria</taxon>
        <taxon>Pseudomonadati</taxon>
        <taxon>Pseudomonadota</taxon>
        <taxon>Alphaproteobacteria</taxon>
        <taxon>Rhodospirillales</taxon>
        <taxon>Thalassospiraceae</taxon>
        <taxon>Thalassospira</taxon>
    </lineage>
</organism>
<evidence type="ECO:0008006" key="3">
    <source>
        <dbReference type="Google" id="ProtNLM"/>
    </source>
</evidence>
<accession>A0ABM6QCJ7</accession>
<evidence type="ECO:0000313" key="1">
    <source>
        <dbReference type="EMBL" id="AUG54230.1"/>
    </source>
</evidence>